<keyword evidence="1" id="KW-0472">Membrane</keyword>
<feature type="transmembrane region" description="Helical" evidence="1">
    <location>
        <begin position="45"/>
        <end position="64"/>
    </location>
</feature>
<dbReference type="EMBL" id="KC811113">
    <property type="protein sequence ID" value="AGQ18835.1"/>
    <property type="molecule type" value="Genomic_DNA"/>
</dbReference>
<accession>S5DK70</accession>
<keyword evidence="1" id="KW-0812">Transmembrane</keyword>
<evidence type="ECO:0000256" key="1">
    <source>
        <dbReference type="SAM" id="Phobius"/>
    </source>
</evidence>
<protein>
    <submittedName>
        <fullName evidence="2">MedDCM-OCT-S27-C38-cds33</fullName>
    </submittedName>
    <submittedName>
        <fullName evidence="3">MedDCM-OCT-S31-C40-cds33</fullName>
    </submittedName>
</protein>
<evidence type="ECO:0000313" key="3">
    <source>
        <dbReference type="EMBL" id="AGQ19226.1"/>
    </source>
</evidence>
<evidence type="ECO:0000313" key="2">
    <source>
        <dbReference type="EMBL" id="AGQ18835.1"/>
    </source>
</evidence>
<dbReference type="EMBL" id="KC811125">
    <property type="protein sequence ID" value="AGQ19226.1"/>
    <property type="molecule type" value="Genomic_DNA"/>
</dbReference>
<name>S5DK70_9ACTN</name>
<feature type="transmembrane region" description="Helical" evidence="1">
    <location>
        <begin position="12"/>
        <end position="33"/>
    </location>
</feature>
<organism evidence="3">
    <name type="scientific">Candidatus Actinomarina minuta</name>
    <dbReference type="NCBI Taxonomy" id="1389454"/>
    <lineage>
        <taxon>Bacteria</taxon>
        <taxon>Bacillati</taxon>
        <taxon>Actinomycetota</taxon>
        <taxon>Actinomycetes</taxon>
        <taxon>Candidatus Actinomarinidae</taxon>
        <taxon>Candidatus Actinomarinales</taxon>
        <taxon>Candidatus Actinomarineae</taxon>
        <taxon>Candidatus Actinomarinaceae</taxon>
        <taxon>Candidatus Actinomarina</taxon>
    </lineage>
</organism>
<sequence length="66" mass="7449">MNDPFALDLTIRLLLLGLGSAMFVGSLLAYINRNKNKENFYKSRTIFLGIIGFIITVWTIVSLINN</sequence>
<reference evidence="3" key="1">
    <citation type="journal article" date="2013" name="Sci. Rep.">
        <title>Metagenomics uncovers a new group of low GC and ultra-small marine Actinobacteria.</title>
        <authorList>
            <person name="Ghai R."/>
            <person name="Mizuno C.M."/>
            <person name="Picazo A."/>
            <person name="Camacho A."/>
            <person name="Rodriguez-Valera F."/>
        </authorList>
    </citation>
    <scope>NUCLEOTIDE SEQUENCE</scope>
</reference>
<keyword evidence="1" id="KW-1133">Transmembrane helix</keyword>
<proteinExistence type="predicted"/>
<dbReference type="AlphaFoldDB" id="S5DK70"/>